<dbReference type="PANTHER" id="PTHR30293:SF0">
    <property type="entry name" value="NITROGEN ASSIMILATION REGULATORY PROTEIN NAC"/>
    <property type="match status" value="1"/>
</dbReference>
<accession>A0A0J6HL02</accession>
<evidence type="ECO:0000313" key="9">
    <source>
        <dbReference type="Proteomes" id="UP000182814"/>
    </source>
</evidence>
<dbReference type="Proteomes" id="UP000182814">
    <property type="component" value="Chromosome I"/>
</dbReference>
<keyword evidence="4" id="KW-0010">Activator</keyword>
<feature type="domain" description="HTH lysR-type" evidence="6">
    <location>
        <begin position="1"/>
        <end position="58"/>
    </location>
</feature>
<dbReference type="InterPro" id="IPR036390">
    <property type="entry name" value="WH_DNA-bd_sf"/>
</dbReference>
<reference evidence="9" key="2">
    <citation type="submission" date="2016-10" db="EMBL/GenBank/DDBJ databases">
        <authorList>
            <person name="Varghese N."/>
            <person name="Submissions S."/>
        </authorList>
    </citation>
    <scope>NUCLEOTIDE SEQUENCE [LARGE SCALE GENOMIC DNA]</scope>
    <source>
        <strain evidence="9">BS3782</strain>
    </source>
</reference>
<dbReference type="InterPro" id="IPR000847">
    <property type="entry name" value="LysR_HTH_N"/>
</dbReference>
<evidence type="ECO:0000259" key="6">
    <source>
        <dbReference type="PROSITE" id="PS50931"/>
    </source>
</evidence>
<dbReference type="Proteomes" id="UP000434925">
    <property type="component" value="Unassembled WGS sequence"/>
</dbReference>
<evidence type="ECO:0000313" key="10">
    <source>
        <dbReference type="Proteomes" id="UP000434925"/>
    </source>
</evidence>
<keyword evidence="5" id="KW-0804">Transcription</keyword>
<dbReference type="SUPFAM" id="SSF53850">
    <property type="entry name" value="Periplasmic binding protein-like II"/>
    <property type="match status" value="1"/>
</dbReference>
<dbReference type="AlphaFoldDB" id="A0A0J6HL02"/>
<evidence type="ECO:0000256" key="1">
    <source>
        <dbReference type="ARBA" id="ARBA00009437"/>
    </source>
</evidence>
<keyword evidence="9" id="KW-1185">Reference proteome</keyword>
<protein>
    <submittedName>
        <fullName evidence="7 8">LysR family transcriptional regulator</fullName>
    </submittedName>
</protein>
<dbReference type="EMBL" id="LT629746">
    <property type="protein sequence ID" value="SDT28051.1"/>
    <property type="molecule type" value="Genomic_DNA"/>
</dbReference>
<dbReference type="GO" id="GO:0003677">
    <property type="term" value="F:DNA binding"/>
    <property type="evidence" value="ECO:0007669"/>
    <property type="project" value="UniProtKB-KW"/>
</dbReference>
<reference evidence="7 10" key="3">
    <citation type="submission" date="2019-09" db="EMBL/GenBank/DDBJ databases">
        <title>Draft genome sequences of 48 bacterial type strains from the CCUG.</title>
        <authorList>
            <person name="Tunovic T."/>
            <person name="Pineiro-Iglesias B."/>
            <person name="Unosson C."/>
            <person name="Inganas E."/>
            <person name="Ohlen M."/>
            <person name="Cardew S."/>
            <person name="Jensie-Markopoulos S."/>
            <person name="Salva-Serra F."/>
            <person name="Jaen-Luchoro D."/>
            <person name="Karlsson R."/>
            <person name="Svensson-Stadler L."/>
            <person name="Chun J."/>
            <person name="Moore E."/>
        </authorList>
    </citation>
    <scope>NUCLEOTIDE SEQUENCE [LARGE SCALE GENOMIC DNA]</scope>
    <source>
        <strain evidence="7 10">CCUG 51522</strain>
    </source>
</reference>
<keyword evidence="2" id="KW-0805">Transcription regulation</keyword>
<evidence type="ECO:0000256" key="5">
    <source>
        <dbReference type="ARBA" id="ARBA00023163"/>
    </source>
</evidence>
<dbReference type="PATRIC" id="fig|163011.3.peg.1248"/>
<evidence type="ECO:0000256" key="2">
    <source>
        <dbReference type="ARBA" id="ARBA00023015"/>
    </source>
</evidence>
<dbReference type="PROSITE" id="PS50931">
    <property type="entry name" value="HTH_LYSR"/>
    <property type="match status" value="1"/>
</dbReference>
<dbReference type="Gene3D" id="1.10.10.10">
    <property type="entry name" value="Winged helix-like DNA-binding domain superfamily/Winged helix DNA-binding domain"/>
    <property type="match status" value="1"/>
</dbReference>
<dbReference type="SUPFAM" id="SSF46785">
    <property type="entry name" value="Winged helix' DNA-binding domain"/>
    <property type="match status" value="1"/>
</dbReference>
<dbReference type="Pfam" id="PF00126">
    <property type="entry name" value="HTH_1"/>
    <property type="match status" value="1"/>
</dbReference>
<dbReference type="Gene3D" id="3.40.190.290">
    <property type="match status" value="1"/>
</dbReference>
<dbReference type="RefSeq" id="WP_013692814.1">
    <property type="nucleotide sequence ID" value="NZ_JYLB01000001.1"/>
</dbReference>
<dbReference type="Pfam" id="PF03466">
    <property type="entry name" value="LysR_substrate"/>
    <property type="match status" value="1"/>
</dbReference>
<gene>
    <name evidence="7" type="ORF">F7R14_18220</name>
    <name evidence="8" type="ORF">SAMN04490191_3761</name>
</gene>
<dbReference type="EMBL" id="VZPO01000007">
    <property type="protein sequence ID" value="KAB0502588.1"/>
    <property type="molecule type" value="Genomic_DNA"/>
</dbReference>
<evidence type="ECO:0000313" key="7">
    <source>
        <dbReference type="EMBL" id="KAB0502588.1"/>
    </source>
</evidence>
<keyword evidence="3" id="KW-0238">DNA-binding</keyword>
<reference evidence="8" key="1">
    <citation type="submission" date="2016-10" db="EMBL/GenBank/DDBJ databases">
        <authorList>
            <person name="de Groot N.N."/>
        </authorList>
    </citation>
    <scope>NUCLEOTIDE SEQUENCE [LARGE SCALE GENOMIC DNA]</scope>
    <source>
        <strain evidence="8">BS3782</strain>
    </source>
</reference>
<dbReference type="GO" id="GO:2000142">
    <property type="term" value="P:regulation of DNA-templated transcription initiation"/>
    <property type="evidence" value="ECO:0007669"/>
    <property type="project" value="TreeGrafter"/>
</dbReference>
<evidence type="ECO:0000256" key="3">
    <source>
        <dbReference type="ARBA" id="ARBA00023125"/>
    </source>
</evidence>
<dbReference type="InterPro" id="IPR005119">
    <property type="entry name" value="LysR_subst-bd"/>
</dbReference>
<evidence type="ECO:0000313" key="8">
    <source>
        <dbReference type="EMBL" id="SDT28051.1"/>
    </source>
</evidence>
<dbReference type="PANTHER" id="PTHR30293">
    <property type="entry name" value="TRANSCRIPTIONAL REGULATORY PROTEIN NAC-RELATED"/>
    <property type="match status" value="1"/>
</dbReference>
<dbReference type="InterPro" id="IPR036388">
    <property type="entry name" value="WH-like_DNA-bd_sf"/>
</dbReference>
<dbReference type="GO" id="GO:0003700">
    <property type="term" value="F:DNA-binding transcription factor activity"/>
    <property type="evidence" value="ECO:0007669"/>
    <property type="project" value="InterPro"/>
</dbReference>
<evidence type="ECO:0000256" key="4">
    <source>
        <dbReference type="ARBA" id="ARBA00023159"/>
    </source>
</evidence>
<dbReference type="GeneID" id="98110733"/>
<sequence>MELRQLRYFVRVVECGSMGRAALELDVVTSALSQQISRLENELSVRLLLRKKSGVQPTSAGLAFWHRAQLVLRNAEDAAHAARTGRFAGHVTVGLAPSTSGVVALPFMEAMRERYPDISLRIVEALSGNLERMLSARQIDLAILFGADHGRRFSTQPLVNERLFAISAADFSLVRKSESLSISELSNVPLILPGSTHGLRALINNAFEREGCTMNVIAEIDGLAILMDAVGAGLGMTVQPSAALARHDKDRFDTVPISEFNFTRLNQVASLSDDELSPAGLAARVVLADVVRTLVSDKRWLGTQLVTVPD</sequence>
<organism evidence="8 9">
    <name type="scientific">Pseudomonas lini</name>
    <dbReference type="NCBI Taxonomy" id="163011"/>
    <lineage>
        <taxon>Bacteria</taxon>
        <taxon>Pseudomonadati</taxon>
        <taxon>Pseudomonadota</taxon>
        <taxon>Gammaproteobacteria</taxon>
        <taxon>Pseudomonadales</taxon>
        <taxon>Pseudomonadaceae</taxon>
        <taxon>Pseudomonas</taxon>
    </lineage>
</organism>
<comment type="similarity">
    <text evidence="1">Belongs to the LysR transcriptional regulatory family.</text>
</comment>
<proteinExistence type="inferred from homology"/>
<dbReference type="FunFam" id="1.10.10.10:FF:000001">
    <property type="entry name" value="LysR family transcriptional regulator"/>
    <property type="match status" value="1"/>
</dbReference>
<name>A0A0J6HL02_9PSED</name>